<name>A0ABM7NZ72_9BACT</name>
<evidence type="ECO:0000313" key="1">
    <source>
        <dbReference type="EMBL" id="BCS85833.1"/>
    </source>
</evidence>
<reference evidence="1 2" key="1">
    <citation type="journal article" date="2022" name="Int. J. Syst. Evol. Microbiol.">
        <title>Prevotella herbatica sp. nov., a plant polysaccharide-decomposing anaerobic bacterium isolated from a methanogenic reactor.</title>
        <authorList>
            <person name="Uek A."/>
            <person name="Tonouchi A."/>
            <person name="Kaku N."/>
            <person name="Ueki K."/>
        </authorList>
    </citation>
    <scope>NUCLEOTIDE SEQUENCE [LARGE SCALE GENOMIC DNA]</scope>
    <source>
        <strain evidence="1 2">WR041</strain>
    </source>
</reference>
<evidence type="ECO:0000313" key="2">
    <source>
        <dbReference type="Proteomes" id="UP001319045"/>
    </source>
</evidence>
<dbReference type="Proteomes" id="UP001319045">
    <property type="component" value="Chromosome"/>
</dbReference>
<keyword evidence="2" id="KW-1185">Reference proteome</keyword>
<accession>A0ABM7NZ72</accession>
<gene>
    <name evidence="1" type="ORF">prwr041_17260</name>
</gene>
<proteinExistence type="predicted"/>
<sequence>MLNDVPAIGIARELFIVVEESVLFHSGTDTEKFICLLSSKTFISLAHEENEDIIINNKSDTFIPRKNFLTITQSFLFSPREKRKVRFKNI</sequence>
<protein>
    <submittedName>
        <fullName evidence="1">Uncharacterized protein</fullName>
    </submittedName>
</protein>
<dbReference type="EMBL" id="AP024484">
    <property type="protein sequence ID" value="BCS85833.1"/>
    <property type="molecule type" value="Genomic_DNA"/>
</dbReference>
<organism evidence="1 2">
    <name type="scientific">Prevotella herbatica</name>
    <dbReference type="NCBI Taxonomy" id="2801997"/>
    <lineage>
        <taxon>Bacteria</taxon>
        <taxon>Pseudomonadati</taxon>
        <taxon>Bacteroidota</taxon>
        <taxon>Bacteroidia</taxon>
        <taxon>Bacteroidales</taxon>
        <taxon>Prevotellaceae</taxon>
        <taxon>Prevotella</taxon>
    </lineage>
</organism>